<accession>A0ABR8YQ17</accession>
<reference evidence="1 2" key="1">
    <citation type="submission" date="2020-08" db="EMBL/GenBank/DDBJ databases">
        <title>A Genomic Blueprint of the Chicken Gut Microbiome.</title>
        <authorList>
            <person name="Gilroy R."/>
            <person name="Ravi A."/>
            <person name="Getino M."/>
            <person name="Pursley I."/>
            <person name="Horton D.L."/>
            <person name="Alikhan N.-F."/>
            <person name="Baker D."/>
            <person name="Gharbi K."/>
            <person name="Hall N."/>
            <person name="Watson M."/>
            <person name="Adriaenssens E.M."/>
            <person name="Foster-Nyarko E."/>
            <person name="Jarju S."/>
            <person name="Secka A."/>
            <person name="Antonio M."/>
            <person name="Oren A."/>
            <person name="Chaudhuri R."/>
            <person name="La Ragione R.M."/>
            <person name="Hildebrand F."/>
            <person name="Pallen M.J."/>
        </authorList>
    </citation>
    <scope>NUCLEOTIDE SEQUENCE [LARGE SCALE GENOMIC DNA]</scope>
    <source>
        <strain evidence="1 2">N37</strain>
    </source>
</reference>
<proteinExistence type="predicted"/>
<comment type="caution">
    <text evidence="1">The sequence shown here is derived from an EMBL/GenBank/DDBJ whole genome shotgun (WGS) entry which is preliminary data.</text>
</comment>
<gene>
    <name evidence="1" type="ORF">H9637_04645</name>
</gene>
<protein>
    <submittedName>
        <fullName evidence="1">Uncharacterized protein</fullName>
    </submittedName>
</protein>
<name>A0ABR8YQ17_9CLOT</name>
<sequence>MKKSKFFKLFAVVAIVGLVSVYKFIETHSKRLVLETFNNTNEVVIEMSANTIKISNRDDIDKLRNLLDVGSWNQLIYYNKKSFPVISIMFDEIDIGIYQDEDTVNVSYGGKINHYRIKREIKNELAEFIKVH</sequence>
<evidence type="ECO:0000313" key="1">
    <source>
        <dbReference type="EMBL" id="MBD8046335.1"/>
    </source>
</evidence>
<dbReference type="Proteomes" id="UP000627166">
    <property type="component" value="Unassembled WGS sequence"/>
</dbReference>
<keyword evidence="2" id="KW-1185">Reference proteome</keyword>
<organism evidence="1 2">
    <name type="scientific">Clostridium faecium</name>
    <dbReference type="NCBI Taxonomy" id="2762223"/>
    <lineage>
        <taxon>Bacteria</taxon>
        <taxon>Bacillati</taxon>
        <taxon>Bacillota</taxon>
        <taxon>Clostridia</taxon>
        <taxon>Eubacteriales</taxon>
        <taxon>Clostridiaceae</taxon>
        <taxon>Clostridium</taxon>
    </lineage>
</organism>
<dbReference type="RefSeq" id="WP_191739306.1">
    <property type="nucleotide sequence ID" value="NZ_JACSQB010000036.1"/>
</dbReference>
<evidence type="ECO:0000313" key="2">
    <source>
        <dbReference type="Proteomes" id="UP000627166"/>
    </source>
</evidence>
<dbReference type="EMBL" id="JACSQB010000036">
    <property type="protein sequence ID" value="MBD8046335.1"/>
    <property type="molecule type" value="Genomic_DNA"/>
</dbReference>